<protein>
    <submittedName>
        <fullName evidence="3">AAA family ATPase</fullName>
    </submittedName>
</protein>
<evidence type="ECO:0000313" key="3">
    <source>
        <dbReference type="EMBL" id="PJF46520.1"/>
    </source>
</evidence>
<evidence type="ECO:0000256" key="1">
    <source>
        <dbReference type="ARBA" id="ARBA00022741"/>
    </source>
</evidence>
<comment type="caution">
    <text evidence="3">The sequence shown here is derived from an EMBL/GenBank/DDBJ whole genome shotgun (WGS) entry which is preliminary data.</text>
</comment>
<dbReference type="Gene3D" id="1.10.8.60">
    <property type="match status" value="1"/>
</dbReference>
<dbReference type="SUPFAM" id="SSF52540">
    <property type="entry name" value="P-loop containing nucleoside triphosphate hydrolases"/>
    <property type="match status" value="1"/>
</dbReference>
<gene>
    <name evidence="3" type="ORF">CUN48_13380</name>
</gene>
<dbReference type="Gene3D" id="3.40.50.300">
    <property type="entry name" value="P-loop containing nucleotide triphosphate hydrolases"/>
    <property type="match status" value="1"/>
</dbReference>
<dbReference type="EMBL" id="PGTN01000162">
    <property type="protein sequence ID" value="PJF46520.1"/>
    <property type="molecule type" value="Genomic_DNA"/>
</dbReference>
<reference evidence="3 4" key="1">
    <citation type="submission" date="2017-11" db="EMBL/GenBank/DDBJ databases">
        <title>Evolution of Phototrophy in the Chloroflexi Phylum Driven by Horizontal Gene Transfer.</title>
        <authorList>
            <person name="Ward L.M."/>
            <person name="Hemp J."/>
            <person name="Shih P.M."/>
            <person name="Mcglynn S.E."/>
            <person name="Fischer W."/>
        </authorList>
    </citation>
    <scope>NUCLEOTIDE SEQUENCE [LARGE SCALE GENOMIC DNA]</scope>
    <source>
        <strain evidence="3">JP3_7</strain>
    </source>
</reference>
<keyword evidence="2" id="KW-0067">ATP-binding</keyword>
<dbReference type="PANTHER" id="PTHR23073">
    <property type="entry name" value="26S PROTEASOME REGULATORY SUBUNIT"/>
    <property type="match status" value="1"/>
</dbReference>
<dbReference type="Proteomes" id="UP000230790">
    <property type="component" value="Unassembled WGS sequence"/>
</dbReference>
<evidence type="ECO:0000256" key="2">
    <source>
        <dbReference type="ARBA" id="ARBA00022840"/>
    </source>
</evidence>
<dbReference type="PROSITE" id="PS00674">
    <property type="entry name" value="AAA"/>
    <property type="match status" value="1"/>
</dbReference>
<dbReference type="GO" id="GO:0016887">
    <property type="term" value="F:ATP hydrolysis activity"/>
    <property type="evidence" value="ECO:0007669"/>
    <property type="project" value="InterPro"/>
</dbReference>
<keyword evidence="1" id="KW-0547">Nucleotide-binding</keyword>
<sequence length="109" mass="12227">MLLIAATNYKDRVDPAAIREGRFVFHIEVPLPDQEARKGLILAGLRKTGRNVDSDVLERLARRWTGFNVPRILEASERAGRIASHAQVPMRDFMRALRDVQGNPAGPPE</sequence>
<dbReference type="AlphaFoldDB" id="A0A2M8Q9T8"/>
<organism evidence="3 4">
    <name type="scientific">Candidatus Thermofonsia Clade 3 bacterium</name>
    <dbReference type="NCBI Taxonomy" id="2364212"/>
    <lineage>
        <taxon>Bacteria</taxon>
        <taxon>Bacillati</taxon>
        <taxon>Chloroflexota</taxon>
        <taxon>Candidatus Thermofontia</taxon>
        <taxon>Candidatus Thermofonsia Clade 3</taxon>
    </lineage>
</organism>
<evidence type="ECO:0000313" key="4">
    <source>
        <dbReference type="Proteomes" id="UP000230790"/>
    </source>
</evidence>
<dbReference type="InterPro" id="IPR050221">
    <property type="entry name" value="26S_Proteasome_ATPase"/>
</dbReference>
<dbReference type="InterPro" id="IPR027417">
    <property type="entry name" value="P-loop_NTPase"/>
</dbReference>
<accession>A0A2M8Q9T8</accession>
<proteinExistence type="predicted"/>
<name>A0A2M8Q9T8_9CHLR</name>
<feature type="non-terminal residue" evidence="3">
    <location>
        <position position="109"/>
    </location>
</feature>
<dbReference type="InterPro" id="IPR003960">
    <property type="entry name" value="ATPase_AAA_CS"/>
</dbReference>
<dbReference type="GO" id="GO:0005524">
    <property type="term" value="F:ATP binding"/>
    <property type="evidence" value="ECO:0007669"/>
    <property type="project" value="UniProtKB-KW"/>
</dbReference>